<dbReference type="CDD" id="cd06416">
    <property type="entry name" value="GH25_Lys1-like"/>
    <property type="match status" value="1"/>
</dbReference>
<dbReference type="GO" id="GO:0016998">
    <property type="term" value="P:cell wall macromolecule catabolic process"/>
    <property type="evidence" value="ECO:0007669"/>
    <property type="project" value="InterPro"/>
</dbReference>
<dbReference type="Gene3D" id="3.20.20.80">
    <property type="entry name" value="Glycosidases"/>
    <property type="match status" value="1"/>
</dbReference>
<evidence type="ECO:0000256" key="6">
    <source>
        <dbReference type="ARBA" id="ARBA00022529"/>
    </source>
</evidence>
<dbReference type="InterPro" id="IPR002053">
    <property type="entry name" value="Glyco_hydro_25"/>
</dbReference>
<keyword evidence="6" id="KW-0929">Antimicrobial</keyword>
<dbReference type="FunFam" id="3.20.20.80:FF:000101">
    <property type="entry name" value="Lysozyme, putative"/>
    <property type="match status" value="1"/>
</dbReference>
<dbReference type="InParanoid" id="A0A152A2E1"/>
<dbReference type="InterPro" id="IPR017853">
    <property type="entry name" value="GH"/>
</dbReference>
<evidence type="ECO:0000313" key="13">
    <source>
        <dbReference type="Proteomes" id="UP000076078"/>
    </source>
</evidence>
<dbReference type="AlphaFoldDB" id="A0A152A2E1"/>
<evidence type="ECO:0000256" key="4">
    <source>
        <dbReference type="ARBA" id="ARBA00012732"/>
    </source>
</evidence>
<keyword evidence="7" id="KW-0081">Bacteriolytic enzyme</keyword>
<keyword evidence="5" id="KW-0964">Secreted</keyword>
<gene>
    <name evidence="12" type="ORF">DLAC_03119</name>
</gene>
<feature type="signal peptide" evidence="11">
    <location>
        <begin position="1"/>
        <end position="19"/>
    </location>
</feature>
<comment type="catalytic activity">
    <reaction evidence="1">
        <text>Hydrolysis of (1-&gt;4)-beta-linkages between N-acetylmuramic acid and N-acetyl-D-glucosamine residues in a peptidoglycan and between N-acetyl-D-glucosamine residues in chitodextrins.</text>
        <dbReference type="EC" id="3.2.1.17"/>
    </reaction>
</comment>
<accession>A0A152A2E1</accession>
<dbReference type="EC" id="3.2.1.17" evidence="4"/>
<dbReference type="OrthoDB" id="2251794at2759"/>
<dbReference type="PANTHER" id="PTHR23208:SF36">
    <property type="entry name" value="LYSOZYME-RELATED"/>
    <property type="match status" value="1"/>
</dbReference>
<organism evidence="12 13">
    <name type="scientific">Tieghemostelium lacteum</name>
    <name type="common">Slime mold</name>
    <name type="synonym">Dictyostelium lacteum</name>
    <dbReference type="NCBI Taxonomy" id="361077"/>
    <lineage>
        <taxon>Eukaryota</taxon>
        <taxon>Amoebozoa</taxon>
        <taxon>Evosea</taxon>
        <taxon>Eumycetozoa</taxon>
        <taxon>Dictyostelia</taxon>
        <taxon>Dictyosteliales</taxon>
        <taxon>Raperosteliaceae</taxon>
        <taxon>Tieghemostelium</taxon>
    </lineage>
</organism>
<evidence type="ECO:0000256" key="9">
    <source>
        <dbReference type="ARBA" id="ARBA00022801"/>
    </source>
</evidence>
<keyword evidence="13" id="KW-1185">Reference proteome</keyword>
<name>A0A152A2E1_TIELA</name>
<comment type="caution">
    <text evidence="12">The sequence shown here is derived from an EMBL/GenBank/DDBJ whole genome shotgun (WGS) entry which is preliminary data.</text>
</comment>
<dbReference type="GO" id="GO:0009253">
    <property type="term" value="P:peptidoglycan catabolic process"/>
    <property type="evidence" value="ECO:0007669"/>
    <property type="project" value="InterPro"/>
</dbReference>
<evidence type="ECO:0000256" key="2">
    <source>
        <dbReference type="ARBA" id="ARBA00004613"/>
    </source>
</evidence>
<dbReference type="PANTHER" id="PTHR23208">
    <property type="entry name" value="LYSOZYME PROTEIN"/>
    <property type="match status" value="1"/>
</dbReference>
<keyword evidence="10" id="KW-0326">Glycosidase</keyword>
<dbReference type="Proteomes" id="UP000076078">
    <property type="component" value="Unassembled WGS sequence"/>
</dbReference>
<dbReference type="Pfam" id="PF01183">
    <property type="entry name" value="Glyco_hydro_25"/>
    <property type="match status" value="1"/>
</dbReference>
<keyword evidence="8 11" id="KW-0732">Signal</keyword>
<evidence type="ECO:0000256" key="11">
    <source>
        <dbReference type="SAM" id="SignalP"/>
    </source>
</evidence>
<evidence type="ECO:0000256" key="7">
    <source>
        <dbReference type="ARBA" id="ARBA00022638"/>
    </source>
</evidence>
<evidence type="ECO:0000256" key="10">
    <source>
        <dbReference type="ARBA" id="ARBA00023295"/>
    </source>
</evidence>
<evidence type="ECO:0000313" key="12">
    <source>
        <dbReference type="EMBL" id="KYR00374.1"/>
    </source>
</evidence>
<dbReference type="GO" id="GO:0003796">
    <property type="term" value="F:lysozyme activity"/>
    <property type="evidence" value="ECO:0007669"/>
    <property type="project" value="UniProtKB-EC"/>
</dbReference>
<proteinExistence type="inferred from homology"/>
<dbReference type="GO" id="GO:0007165">
    <property type="term" value="P:signal transduction"/>
    <property type="evidence" value="ECO:0007669"/>
    <property type="project" value="TreeGrafter"/>
</dbReference>
<dbReference type="PROSITE" id="PS51904">
    <property type="entry name" value="GLYCOSYL_HYDROL_F25_2"/>
    <property type="match status" value="1"/>
</dbReference>
<protein>
    <recommendedName>
        <fullName evidence="4">lysozyme</fullName>
        <ecNumber evidence="4">3.2.1.17</ecNumber>
    </recommendedName>
</protein>
<feature type="chain" id="PRO_5007593540" description="lysozyme" evidence="11">
    <location>
        <begin position="20"/>
        <end position="214"/>
    </location>
</feature>
<dbReference type="GO" id="GO:0031640">
    <property type="term" value="P:killing of cells of another organism"/>
    <property type="evidence" value="ECO:0007669"/>
    <property type="project" value="UniProtKB-KW"/>
</dbReference>
<dbReference type="SUPFAM" id="SSF51445">
    <property type="entry name" value="(Trans)glycosidases"/>
    <property type="match status" value="1"/>
</dbReference>
<evidence type="ECO:0000256" key="8">
    <source>
        <dbReference type="ARBA" id="ARBA00022729"/>
    </source>
</evidence>
<dbReference type="InterPro" id="IPR051595">
    <property type="entry name" value="GH25_Enzymes"/>
</dbReference>
<dbReference type="OMA" id="DIETYQW"/>
<evidence type="ECO:0000256" key="1">
    <source>
        <dbReference type="ARBA" id="ARBA00000632"/>
    </source>
</evidence>
<dbReference type="GO" id="GO:0042742">
    <property type="term" value="P:defense response to bacterium"/>
    <property type="evidence" value="ECO:0007669"/>
    <property type="project" value="UniProtKB-KW"/>
</dbReference>
<dbReference type="EMBL" id="LODT01000015">
    <property type="protein sequence ID" value="KYR00374.1"/>
    <property type="molecule type" value="Genomic_DNA"/>
</dbReference>
<dbReference type="GO" id="GO:0005576">
    <property type="term" value="C:extracellular region"/>
    <property type="evidence" value="ECO:0007669"/>
    <property type="project" value="UniProtKB-SubCell"/>
</dbReference>
<evidence type="ECO:0000256" key="3">
    <source>
        <dbReference type="ARBA" id="ARBA00010646"/>
    </source>
</evidence>
<comment type="similarity">
    <text evidence="3">Belongs to the glycosyl hydrolase 25 family.</text>
</comment>
<evidence type="ECO:0000256" key="5">
    <source>
        <dbReference type="ARBA" id="ARBA00022525"/>
    </source>
</evidence>
<sequence length="214" mass="23036">MNRLLTLFALVVLLKVATATIGVDISSASDVPAFQCLKNEGYDFAIIRAWESVGQPDSNGPHSVYNAWEGGMADVDIYVFPCFSCGNGYGQVQSAIKYVQSYNAKFGMVWFDIEGPGTYWGGDQSSNAAFFADMVSGAQALGAHIGIYTSASQWIPIMGGYTGGSGFPLWYAHYDDNPSFSDFSPFGGWTAPAIKQYNGDLSVCGLGIDANWYP</sequence>
<keyword evidence="9 12" id="KW-0378">Hydrolase</keyword>
<comment type="subcellular location">
    <subcellularLocation>
        <location evidence="2">Secreted</location>
    </subcellularLocation>
</comment>
<reference evidence="12 13" key="1">
    <citation type="submission" date="2015-12" db="EMBL/GenBank/DDBJ databases">
        <title>Dictyostelia acquired genes for synthesis and detection of signals that induce cell-type specialization by lateral gene transfer from prokaryotes.</title>
        <authorList>
            <person name="Gloeckner G."/>
            <person name="Schaap P."/>
        </authorList>
    </citation>
    <scope>NUCLEOTIDE SEQUENCE [LARGE SCALE GENOMIC DNA]</scope>
    <source>
        <strain evidence="12 13">TK</strain>
    </source>
</reference>
<dbReference type="STRING" id="361077.A0A152A2E1"/>